<comment type="caution">
    <text evidence="1">The sequence shown here is derived from an EMBL/GenBank/DDBJ whole genome shotgun (WGS) entry which is preliminary data.</text>
</comment>
<reference evidence="1 2" key="1">
    <citation type="submission" date="2020-08" db="EMBL/GenBank/DDBJ databases">
        <title>Sequencing the genomes of 1000 actinobacteria strains.</title>
        <authorList>
            <person name="Klenk H.-P."/>
        </authorList>
    </citation>
    <scope>NUCLEOTIDE SEQUENCE [LARGE SCALE GENOMIC DNA]</scope>
    <source>
        <strain evidence="1 2">DSM 24947</strain>
    </source>
</reference>
<evidence type="ECO:0000313" key="2">
    <source>
        <dbReference type="Proteomes" id="UP000573729"/>
    </source>
</evidence>
<protein>
    <submittedName>
        <fullName evidence="1">Uncharacterized protein</fullName>
    </submittedName>
</protein>
<keyword evidence="2" id="KW-1185">Reference proteome</keyword>
<dbReference type="AlphaFoldDB" id="A0A7W7FMC5"/>
<proteinExistence type="predicted"/>
<sequence>MSPNDAESVLAYVERKGERYRVTWVRGGRSAVSFESLDDILRAAAARVNAETSRRRKPVTIAHRPPLAAI</sequence>
<organism evidence="1 2">
    <name type="scientific">Microbacterium marinum</name>
    <dbReference type="NCBI Taxonomy" id="421115"/>
    <lineage>
        <taxon>Bacteria</taxon>
        <taxon>Bacillati</taxon>
        <taxon>Actinomycetota</taxon>
        <taxon>Actinomycetes</taxon>
        <taxon>Micrococcales</taxon>
        <taxon>Microbacteriaceae</taxon>
        <taxon>Microbacterium</taxon>
    </lineage>
</organism>
<dbReference type="RefSeq" id="WP_184219908.1">
    <property type="nucleotide sequence ID" value="NZ_JACHMD010000001.1"/>
</dbReference>
<name>A0A7W7FMC5_9MICO</name>
<dbReference type="Proteomes" id="UP000573729">
    <property type="component" value="Unassembled WGS sequence"/>
</dbReference>
<evidence type="ECO:0000313" key="1">
    <source>
        <dbReference type="EMBL" id="MBB4668229.1"/>
    </source>
</evidence>
<accession>A0A7W7FMC5</accession>
<dbReference type="EMBL" id="JACHMD010000001">
    <property type="protein sequence ID" value="MBB4668229.1"/>
    <property type="molecule type" value="Genomic_DNA"/>
</dbReference>
<gene>
    <name evidence="1" type="ORF">BKA24_002938</name>
</gene>